<dbReference type="InterPro" id="IPR038987">
    <property type="entry name" value="MoeA-like"/>
</dbReference>
<dbReference type="Gene3D" id="2.170.190.11">
    <property type="entry name" value="Molybdopterin biosynthesis moea protein, domain 3"/>
    <property type="match status" value="1"/>
</dbReference>
<feature type="non-terminal residue" evidence="4">
    <location>
        <position position="258"/>
    </location>
</feature>
<proteinExistence type="predicted"/>
<gene>
    <name evidence="4" type="ORF">METZ01_LOCUS226862</name>
</gene>
<dbReference type="PANTHER" id="PTHR10192:SF5">
    <property type="entry name" value="GEPHYRIN"/>
    <property type="match status" value="1"/>
</dbReference>
<dbReference type="GO" id="GO:0005829">
    <property type="term" value="C:cytosol"/>
    <property type="evidence" value="ECO:0007669"/>
    <property type="project" value="TreeGrafter"/>
</dbReference>
<dbReference type="SUPFAM" id="SSF53218">
    <property type="entry name" value="Molybdenum cofactor biosynthesis proteins"/>
    <property type="match status" value="1"/>
</dbReference>
<comment type="pathway">
    <text evidence="1">Cofactor biosynthesis; molybdopterin biosynthesis.</text>
</comment>
<dbReference type="InterPro" id="IPR005110">
    <property type="entry name" value="MoeA_linker/N"/>
</dbReference>
<dbReference type="Pfam" id="PF03453">
    <property type="entry name" value="MoeA_N"/>
    <property type="match status" value="1"/>
</dbReference>
<dbReference type="SUPFAM" id="SSF63882">
    <property type="entry name" value="MoeA N-terminal region -like"/>
    <property type="match status" value="1"/>
</dbReference>
<evidence type="ECO:0000256" key="2">
    <source>
        <dbReference type="ARBA" id="ARBA00023150"/>
    </source>
</evidence>
<dbReference type="Gene3D" id="3.40.980.10">
    <property type="entry name" value="MoaB/Mog-like domain"/>
    <property type="match status" value="1"/>
</dbReference>
<dbReference type="CDD" id="cd00887">
    <property type="entry name" value="MoeA"/>
    <property type="match status" value="1"/>
</dbReference>
<dbReference type="GO" id="GO:0061599">
    <property type="term" value="F:molybdopterin molybdotransferase activity"/>
    <property type="evidence" value="ECO:0007669"/>
    <property type="project" value="TreeGrafter"/>
</dbReference>
<dbReference type="EMBL" id="UINC01055296">
    <property type="protein sequence ID" value="SVB74008.1"/>
    <property type="molecule type" value="Genomic_DNA"/>
</dbReference>
<name>A0A382GFN9_9ZZZZ</name>
<evidence type="ECO:0000256" key="1">
    <source>
        <dbReference type="ARBA" id="ARBA00005046"/>
    </source>
</evidence>
<dbReference type="InterPro" id="IPR036135">
    <property type="entry name" value="MoeA_linker/N_sf"/>
</dbReference>
<dbReference type="PANTHER" id="PTHR10192">
    <property type="entry name" value="MOLYBDOPTERIN BIOSYNTHESIS PROTEIN"/>
    <property type="match status" value="1"/>
</dbReference>
<accession>A0A382GFN9</accession>
<protein>
    <recommendedName>
        <fullName evidence="3">MoeA N-terminal and linker domain-containing protein</fullName>
    </recommendedName>
</protein>
<dbReference type="FunFam" id="2.170.190.11:FF:000001">
    <property type="entry name" value="Molybdopterin molybdenumtransferase"/>
    <property type="match status" value="1"/>
</dbReference>
<dbReference type="Gene3D" id="3.90.105.10">
    <property type="entry name" value="Molybdopterin biosynthesis moea protein, domain 2"/>
    <property type="match status" value="1"/>
</dbReference>
<organism evidence="4">
    <name type="scientific">marine metagenome</name>
    <dbReference type="NCBI Taxonomy" id="408172"/>
    <lineage>
        <taxon>unclassified sequences</taxon>
        <taxon>metagenomes</taxon>
        <taxon>ecological metagenomes</taxon>
    </lineage>
</organism>
<reference evidence="4" key="1">
    <citation type="submission" date="2018-05" db="EMBL/GenBank/DDBJ databases">
        <authorList>
            <person name="Lanie J.A."/>
            <person name="Ng W.-L."/>
            <person name="Kazmierczak K.M."/>
            <person name="Andrzejewski T.M."/>
            <person name="Davidsen T.M."/>
            <person name="Wayne K.J."/>
            <person name="Tettelin H."/>
            <person name="Glass J.I."/>
            <person name="Rusch D."/>
            <person name="Podicherti R."/>
            <person name="Tsui H.-C.T."/>
            <person name="Winkler M.E."/>
        </authorList>
    </citation>
    <scope>NUCLEOTIDE SEQUENCE</scope>
</reference>
<evidence type="ECO:0000313" key="4">
    <source>
        <dbReference type="EMBL" id="SVB74008.1"/>
    </source>
</evidence>
<feature type="domain" description="MoeA N-terminal and linker" evidence="3">
    <location>
        <begin position="16"/>
        <end position="183"/>
    </location>
</feature>
<dbReference type="GO" id="GO:0006777">
    <property type="term" value="P:Mo-molybdopterin cofactor biosynthetic process"/>
    <property type="evidence" value="ECO:0007669"/>
    <property type="project" value="UniProtKB-KW"/>
</dbReference>
<sequence length="258" mass="26807">MFDSPTINGNTPHLMLSLEEAVERSIAAAPLLGSEIVPLADAGGRFVVSALKAGMSLPGFDNSAMDGYAARSADLNGATTESPVELSCIGVIPAGVDPVDTVDEGTCMRIFTGSPIPKGADAVIMQEDCSSTPGDENTVRCNDSIKPWENIRLKGEDVREGDPLITAGTRITAGTIGLLAATGHDSVEVGLMPKVGLLSTGSELVEPPGELQPGKIYESNRDMLVSLVANANGLPTPYPIVPDMLEDTVTALEQAFAD</sequence>
<keyword evidence="2" id="KW-0501">Molybdenum cofactor biosynthesis</keyword>
<dbReference type="AlphaFoldDB" id="A0A382GFN9"/>
<evidence type="ECO:0000259" key="3">
    <source>
        <dbReference type="Pfam" id="PF03453"/>
    </source>
</evidence>
<dbReference type="InterPro" id="IPR036425">
    <property type="entry name" value="MoaB/Mog-like_dom_sf"/>
</dbReference>